<dbReference type="InterPro" id="IPR001460">
    <property type="entry name" value="PCN-bd_Tpept"/>
</dbReference>
<gene>
    <name evidence="9" type="primary">blaOXA</name>
    <name evidence="9" type="ORF">FJR48_07785</name>
</gene>
<dbReference type="GO" id="GO:0017001">
    <property type="term" value="P:antibiotic catabolic process"/>
    <property type="evidence" value="ECO:0007669"/>
    <property type="project" value="InterPro"/>
</dbReference>
<evidence type="ECO:0000256" key="2">
    <source>
        <dbReference type="ARBA" id="ARBA00012865"/>
    </source>
</evidence>
<comment type="catalytic activity">
    <reaction evidence="7">
        <text>a beta-lactam + H2O = a substituted beta-amino acid</text>
        <dbReference type="Rhea" id="RHEA:20401"/>
        <dbReference type="ChEBI" id="CHEBI:15377"/>
        <dbReference type="ChEBI" id="CHEBI:35627"/>
        <dbReference type="ChEBI" id="CHEBI:140347"/>
        <dbReference type="EC" id="3.5.2.6"/>
    </reaction>
</comment>
<dbReference type="Gene3D" id="3.40.710.10">
    <property type="entry name" value="DD-peptidase/beta-lactamase superfamily"/>
    <property type="match status" value="1"/>
</dbReference>
<organism evidence="9 10">
    <name type="scientific">Sulfurimonas lithotrophica</name>
    <dbReference type="NCBI Taxonomy" id="2590022"/>
    <lineage>
        <taxon>Bacteria</taxon>
        <taxon>Pseudomonadati</taxon>
        <taxon>Campylobacterota</taxon>
        <taxon>Epsilonproteobacteria</taxon>
        <taxon>Campylobacterales</taxon>
        <taxon>Sulfurimonadaceae</taxon>
        <taxon>Sulfurimonas</taxon>
    </lineage>
</organism>
<dbReference type="RefSeq" id="WP_152307582.1">
    <property type="nucleotide sequence ID" value="NZ_CP043617.1"/>
</dbReference>
<reference evidence="9 10" key="1">
    <citation type="submission" date="2019-09" db="EMBL/GenBank/DDBJ databases">
        <title>Sulfurimonas gotlandica sp. nov., a chemoautotrophic and psychrotolerant epsilonproteobacterium isolated from a pelagic redoxcline, and an emended description of the genus Sulfurimonas.</title>
        <authorList>
            <person name="Wang S."/>
            <person name="Jiang L."/>
            <person name="Shao S."/>
        </authorList>
    </citation>
    <scope>NUCLEOTIDE SEQUENCE [LARGE SCALE GENOMIC DNA]</scope>
    <source>
        <strain evidence="9 10">GYSZ_1</strain>
    </source>
</reference>
<dbReference type="Pfam" id="PF00905">
    <property type="entry name" value="Transpeptidase"/>
    <property type="match status" value="1"/>
</dbReference>
<dbReference type="NCBIfam" id="NF012161">
    <property type="entry name" value="bla_class_D_main"/>
    <property type="match status" value="1"/>
</dbReference>
<feature type="active site" description="Acyl-ester intermediate" evidence="6">
    <location>
        <position position="69"/>
    </location>
</feature>
<evidence type="ECO:0000313" key="10">
    <source>
        <dbReference type="Proteomes" id="UP000326944"/>
    </source>
</evidence>
<feature type="domain" description="Penicillin-binding protein transpeptidase" evidence="8">
    <location>
        <begin position="42"/>
        <end position="245"/>
    </location>
</feature>
<evidence type="ECO:0000313" key="9">
    <source>
        <dbReference type="EMBL" id="QFR49635.1"/>
    </source>
</evidence>
<accession>A0A5P8P1U3</accession>
<keyword evidence="4 7" id="KW-0378">Hydrolase</keyword>
<evidence type="ECO:0000256" key="7">
    <source>
        <dbReference type="RuleBase" id="RU361140"/>
    </source>
</evidence>
<dbReference type="OrthoDB" id="9762883at2"/>
<evidence type="ECO:0000256" key="3">
    <source>
        <dbReference type="ARBA" id="ARBA00022729"/>
    </source>
</evidence>
<dbReference type="GO" id="GO:0008800">
    <property type="term" value="F:beta-lactamase activity"/>
    <property type="evidence" value="ECO:0007669"/>
    <property type="project" value="UniProtKB-UniRule"/>
</dbReference>
<dbReference type="AlphaFoldDB" id="A0A5P8P1U3"/>
<keyword evidence="10" id="KW-1185">Reference proteome</keyword>
<dbReference type="PROSITE" id="PS00337">
    <property type="entry name" value="BETA_LACTAMASE_D"/>
    <property type="match status" value="1"/>
</dbReference>
<proteinExistence type="inferred from homology"/>
<name>A0A5P8P1U3_9BACT</name>
<comment type="similarity">
    <text evidence="1 7">Belongs to the class-D beta-lactamase family.</text>
</comment>
<evidence type="ECO:0000256" key="1">
    <source>
        <dbReference type="ARBA" id="ARBA00007898"/>
    </source>
</evidence>
<dbReference type="InterPro" id="IPR012338">
    <property type="entry name" value="Beta-lactam/transpept-like"/>
</dbReference>
<dbReference type="EMBL" id="CP043617">
    <property type="protein sequence ID" value="QFR49635.1"/>
    <property type="molecule type" value="Genomic_DNA"/>
</dbReference>
<evidence type="ECO:0000256" key="5">
    <source>
        <dbReference type="ARBA" id="ARBA00023251"/>
    </source>
</evidence>
<dbReference type="GO" id="GO:0008658">
    <property type="term" value="F:penicillin binding"/>
    <property type="evidence" value="ECO:0007669"/>
    <property type="project" value="InterPro"/>
</dbReference>
<evidence type="ECO:0000259" key="8">
    <source>
        <dbReference type="Pfam" id="PF00905"/>
    </source>
</evidence>
<sequence length="264" mass="30122">MNLKIISFRIIAILVFFQTYTFGWEEKPEIAKLFNDAQINGTFVLYDVSNNKFIGYNESRAKTRYIPASTFKIANSLIGLAEGTVKNVDEILPYKGETKPFIAAWGHDMGLREAIKLSNVPIYQELARRIGLKDMRLWLKKLDYGNQEVGNVVDRFWLDGPLKITALEQSKFLAKLTQNTLPLSKQIQKSVKEIVLIEKRKNLELYGKTGWQNAPDKGVGWWVGWIKKDGHTYTFALNIDINKPLDANKRVMLGKASLKLLGLL</sequence>
<dbReference type="EC" id="3.5.2.6" evidence="2 7"/>
<dbReference type="Proteomes" id="UP000326944">
    <property type="component" value="Chromosome"/>
</dbReference>
<feature type="modified residue" description="N6-carboxylysine" evidence="6">
    <location>
        <position position="72"/>
    </location>
</feature>
<evidence type="ECO:0000256" key="4">
    <source>
        <dbReference type="ARBA" id="ARBA00022801"/>
    </source>
</evidence>
<dbReference type="GO" id="GO:0046677">
    <property type="term" value="P:response to antibiotic"/>
    <property type="evidence" value="ECO:0007669"/>
    <property type="project" value="UniProtKB-UniRule"/>
</dbReference>
<keyword evidence="5 7" id="KW-0046">Antibiotic resistance</keyword>
<dbReference type="InterPro" id="IPR002137">
    <property type="entry name" value="Beta-lactam_class-D_AS"/>
</dbReference>
<keyword evidence="3" id="KW-0732">Signal</keyword>
<evidence type="ECO:0000256" key="6">
    <source>
        <dbReference type="PIRSR" id="PIRSR602137-50"/>
    </source>
</evidence>
<dbReference type="KEGG" id="sulg:FJR48_07785"/>
<protein>
    <recommendedName>
        <fullName evidence="2 7">Beta-lactamase</fullName>
        <ecNumber evidence="2 7">3.5.2.6</ecNumber>
    </recommendedName>
</protein>
<dbReference type="SUPFAM" id="SSF56601">
    <property type="entry name" value="beta-lactamase/transpeptidase-like"/>
    <property type="match status" value="1"/>
</dbReference>